<protein>
    <submittedName>
        <fullName evidence="4">UBC core domain-containing protein</fullName>
    </submittedName>
</protein>
<reference evidence="4" key="1">
    <citation type="submission" date="2022-11" db="UniProtKB">
        <authorList>
            <consortium name="WormBaseParasite"/>
        </authorList>
    </citation>
    <scope>IDENTIFICATION</scope>
</reference>
<dbReference type="SUPFAM" id="SSF54495">
    <property type="entry name" value="UBC-like"/>
    <property type="match status" value="1"/>
</dbReference>
<accession>A0A915KXS4</accession>
<dbReference type="AlphaFoldDB" id="A0A915KXS4"/>
<evidence type="ECO:0000256" key="1">
    <source>
        <dbReference type="SAM" id="MobiDB-lite"/>
    </source>
</evidence>
<organism evidence="3 4">
    <name type="scientific">Romanomermis culicivorax</name>
    <name type="common">Nematode worm</name>
    <dbReference type="NCBI Taxonomy" id="13658"/>
    <lineage>
        <taxon>Eukaryota</taxon>
        <taxon>Metazoa</taxon>
        <taxon>Ecdysozoa</taxon>
        <taxon>Nematoda</taxon>
        <taxon>Enoplea</taxon>
        <taxon>Dorylaimia</taxon>
        <taxon>Mermithida</taxon>
        <taxon>Mermithoidea</taxon>
        <taxon>Mermithidae</taxon>
        <taxon>Romanomermis</taxon>
    </lineage>
</organism>
<feature type="domain" description="UBC core" evidence="2">
    <location>
        <begin position="151"/>
        <end position="316"/>
    </location>
</feature>
<dbReference type="WBParaSite" id="nRc.2.0.1.t43611-RA">
    <property type="protein sequence ID" value="nRc.2.0.1.t43611-RA"/>
    <property type="gene ID" value="nRc.2.0.1.g43611"/>
</dbReference>
<dbReference type="Gene3D" id="3.10.110.10">
    <property type="entry name" value="Ubiquitin Conjugating Enzyme"/>
    <property type="match status" value="1"/>
</dbReference>
<evidence type="ECO:0000313" key="4">
    <source>
        <dbReference type="WBParaSite" id="nRc.2.0.1.t43611-RA"/>
    </source>
</evidence>
<sequence length="501" mass="57232">MDAFARDQKEPIAGPSHLVTDSDFEDEPSSEIKSDIGSETDHSDSEDMDIDSQFFNTEFYIEMDLRKKKWFVKEIEFRKKLAVEQKLNWSKMKKARTSLKPESLFTVFNANADDGSSGNLKASDLLISRLELRCDRFLDSDDEKPEKEFPKQGQQIFKHKCATTSLSQEEGFECDTRDDSLYHWSVKISQFPCDSLLYNQLKELHSKFEFDYIQIHLDFLADYPFYPPSLRLVRPRFKGSLNQCLANIDLLKLKYWNPARSIREVLRKIREILVENAVIDVDFPGNSISTKRNGAYLPIEDYLIKLALTADIQPRANGASIGVDSLEKAPEVVHRSGTVTHPSTNEMSSDSTTGWKRGAGYGSGAVVVDRQWSPELLIKAREEKDQQLYSLILKICSSLINSDHLFALLCLFVGQTKCAAYYFEKLDGIIESGKVIVQICKDTAKRSTARNIAKAGQNESSDNELESENSVLLQQLWKEISRKLKERKWTHVPEPPKQENE</sequence>
<keyword evidence="3" id="KW-1185">Reference proteome</keyword>
<feature type="region of interest" description="Disordered" evidence="1">
    <location>
        <begin position="1"/>
        <end position="48"/>
    </location>
</feature>
<feature type="compositionally biased region" description="Basic and acidic residues" evidence="1">
    <location>
        <begin position="30"/>
        <end position="45"/>
    </location>
</feature>
<feature type="compositionally biased region" description="Basic and acidic residues" evidence="1">
    <location>
        <begin position="1"/>
        <end position="10"/>
    </location>
</feature>
<dbReference type="CDD" id="cd23802">
    <property type="entry name" value="UBCc_UBE2Q"/>
    <property type="match status" value="1"/>
</dbReference>
<dbReference type="InterPro" id="IPR000608">
    <property type="entry name" value="UBC"/>
</dbReference>
<evidence type="ECO:0000313" key="3">
    <source>
        <dbReference type="Proteomes" id="UP000887565"/>
    </source>
</evidence>
<dbReference type="InterPro" id="IPR016135">
    <property type="entry name" value="UBQ-conjugating_enzyme/RWD"/>
</dbReference>
<proteinExistence type="predicted"/>
<dbReference type="PROSITE" id="PS50127">
    <property type="entry name" value="UBC_2"/>
    <property type="match status" value="1"/>
</dbReference>
<dbReference type="Proteomes" id="UP000887565">
    <property type="component" value="Unplaced"/>
</dbReference>
<evidence type="ECO:0000259" key="2">
    <source>
        <dbReference type="PROSITE" id="PS50127"/>
    </source>
</evidence>
<name>A0A915KXS4_ROMCU</name>